<dbReference type="InterPro" id="IPR013783">
    <property type="entry name" value="Ig-like_fold"/>
</dbReference>
<gene>
    <name evidence="2" type="ORF">MNBD_NITROSPINAE03-361</name>
</gene>
<dbReference type="EMBL" id="UOGB01000130">
    <property type="protein sequence ID" value="VAX18994.1"/>
    <property type="molecule type" value="Genomic_DNA"/>
</dbReference>
<dbReference type="PROSITE" id="PS51257">
    <property type="entry name" value="PROKAR_LIPOPROTEIN"/>
    <property type="match status" value="1"/>
</dbReference>
<dbReference type="Pfam" id="PF00041">
    <property type="entry name" value="fn3"/>
    <property type="match status" value="1"/>
</dbReference>
<dbReference type="SMART" id="SM00060">
    <property type="entry name" value="FN3"/>
    <property type="match status" value="1"/>
</dbReference>
<proteinExistence type="predicted"/>
<protein>
    <recommendedName>
        <fullName evidence="1">Fibronectin type-III domain-containing protein</fullName>
    </recommendedName>
</protein>
<evidence type="ECO:0000259" key="1">
    <source>
        <dbReference type="SMART" id="SM00060"/>
    </source>
</evidence>
<reference evidence="2" key="1">
    <citation type="submission" date="2018-06" db="EMBL/GenBank/DDBJ databases">
        <authorList>
            <person name="Zhirakovskaya E."/>
        </authorList>
    </citation>
    <scope>NUCLEOTIDE SEQUENCE</scope>
</reference>
<dbReference type="CDD" id="cd00063">
    <property type="entry name" value="FN3"/>
    <property type="match status" value="1"/>
</dbReference>
<dbReference type="InterPro" id="IPR036116">
    <property type="entry name" value="FN3_sf"/>
</dbReference>
<dbReference type="Gene3D" id="2.60.40.10">
    <property type="entry name" value="Immunoglobulins"/>
    <property type="match status" value="1"/>
</dbReference>
<dbReference type="AlphaFoldDB" id="A0A3B1C4M9"/>
<organism evidence="2">
    <name type="scientific">hydrothermal vent metagenome</name>
    <dbReference type="NCBI Taxonomy" id="652676"/>
    <lineage>
        <taxon>unclassified sequences</taxon>
        <taxon>metagenomes</taxon>
        <taxon>ecological metagenomes</taxon>
    </lineage>
</organism>
<accession>A0A3B1C4M9</accession>
<feature type="domain" description="Fibronectin type-III" evidence="1">
    <location>
        <begin position="33"/>
        <end position="122"/>
    </location>
</feature>
<name>A0A3B1C4M9_9ZZZZ</name>
<sequence length="136" mass="14241">MKRFSSTLLFAGMVFLVACGGGGSSSSDSGSYPSAPVNLAATPGDSQVTMTWDRVEGNNITYIMYMTTQAGVTKENYASMPMGPGMTGMKIPDVTSPNTQTGLVNGTRYYCVITAVNEYGESEESMEMSAVPVSGG</sequence>
<evidence type="ECO:0000313" key="2">
    <source>
        <dbReference type="EMBL" id="VAX18994.1"/>
    </source>
</evidence>
<dbReference type="InterPro" id="IPR003961">
    <property type="entry name" value="FN3_dom"/>
</dbReference>
<dbReference type="SUPFAM" id="SSF49265">
    <property type="entry name" value="Fibronectin type III"/>
    <property type="match status" value="1"/>
</dbReference>